<reference evidence="2" key="1">
    <citation type="submission" date="2014-11" db="EMBL/GenBank/DDBJ databases">
        <authorList>
            <person name="Amaro Gonzalez C."/>
        </authorList>
    </citation>
    <scope>NUCLEOTIDE SEQUENCE</scope>
</reference>
<evidence type="ECO:0000313" key="2">
    <source>
        <dbReference type="EMBL" id="JAH54158.1"/>
    </source>
</evidence>
<keyword evidence="1" id="KW-1133">Transmembrane helix</keyword>
<feature type="transmembrane region" description="Helical" evidence="1">
    <location>
        <begin position="6"/>
        <end position="32"/>
    </location>
</feature>
<keyword evidence="1" id="KW-0812">Transmembrane</keyword>
<dbReference type="EMBL" id="GBXM01054419">
    <property type="protein sequence ID" value="JAH54158.1"/>
    <property type="molecule type" value="Transcribed_RNA"/>
</dbReference>
<protein>
    <submittedName>
        <fullName evidence="2">Uncharacterized protein</fullName>
    </submittedName>
</protein>
<accession>A0A0E9TN37</accession>
<keyword evidence="1" id="KW-0472">Membrane</keyword>
<evidence type="ECO:0000256" key="1">
    <source>
        <dbReference type="SAM" id="Phobius"/>
    </source>
</evidence>
<name>A0A0E9TN37_ANGAN</name>
<organism evidence="2">
    <name type="scientific">Anguilla anguilla</name>
    <name type="common">European freshwater eel</name>
    <name type="synonym">Muraena anguilla</name>
    <dbReference type="NCBI Taxonomy" id="7936"/>
    <lineage>
        <taxon>Eukaryota</taxon>
        <taxon>Metazoa</taxon>
        <taxon>Chordata</taxon>
        <taxon>Craniata</taxon>
        <taxon>Vertebrata</taxon>
        <taxon>Euteleostomi</taxon>
        <taxon>Actinopterygii</taxon>
        <taxon>Neopterygii</taxon>
        <taxon>Teleostei</taxon>
        <taxon>Anguilliformes</taxon>
        <taxon>Anguillidae</taxon>
        <taxon>Anguilla</taxon>
    </lineage>
</organism>
<reference evidence="2" key="2">
    <citation type="journal article" date="2015" name="Fish Shellfish Immunol.">
        <title>Early steps in the European eel (Anguilla anguilla)-Vibrio vulnificus interaction in the gills: Role of the RtxA13 toxin.</title>
        <authorList>
            <person name="Callol A."/>
            <person name="Pajuelo D."/>
            <person name="Ebbesson L."/>
            <person name="Teles M."/>
            <person name="MacKenzie S."/>
            <person name="Amaro C."/>
        </authorList>
    </citation>
    <scope>NUCLEOTIDE SEQUENCE</scope>
</reference>
<sequence length="52" mass="5953">MHARVHAYYACECVCLLCVCACMCAWCVCLYVRMLHELMHVCLYVCTSSVSQ</sequence>
<dbReference type="AlphaFoldDB" id="A0A0E9TN37"/>
<proteinExistence type="predicted"/>